<keyword evidence="2" id="KW-0812">Transmembrane</keyword>
<dbReference type="AlphaFoldDB" id="A0A8K0UT33"/>
<gene>
    <name evidence="3" type="ORF">BXZ70DRAFT_932654</name>
</gene>
<comment type="caution">
    <text evidence="3">The sequence shown here is derived from an EMBL/GenBank/DDBJ whole genome shotgun (WGS) entry which is preliminary data.</text>
</comment>
<feature type="compositionally biased region" description="Basic and acidic residues" evidence="1">
    <location>
        <begin position="51"/>
        <end position="62"/>
    </location>
</feature>
<feature type="transmembrane region" description="Helical" evidence="2">
    <location>
        <begin position="88"/>
        <end position="108"/>
    </location>
</feature>
<evidence type="ECO:0000313" key="3">
    <source>
        <dbReference type="EMBL" id="KAH8101963.1"/>
    </source>
</evidence>
<evidence type="ECO:0000313" key="4">
    <source>
        <dbReference type="Proteomes" id="UP000813824"/>
    </source>
</evidence>
<feature type="region of interest" description="Disordered" evidence="1">
    <location>
        <begin position="1"/>
        <end position="23"/>
    </location>
</feature>
<proteinExistence type="predicted"/>
<dbReference type="EMBL" id="JAEVFJ010000011">
    <property type="protein sequence ID" value="KAH8101963.1"/>
    <property type="molecule type" value="Genomic_DNA"/>
</dbReference>
<dbReference type="Proteomes" id="UP000813824">
    <property type="component" value="Unassembled WGS sequence"/>
</dbReference>
<keyword evidence="2" id="KW-1133">Transmembrane helix</keyword>
<organism evidence="3 4">
    <name type="scientific">Cristinia sonorae</name>
    <dbReference type="NCBI Taxonomy" id="1940300"/>
    <lineage>
        <taxon>Eukaryota</taxon>
        <taxon>Fungi</taxon>
        <taxon>Dikarya</taxon>
        <taxon>Basidiomycota</taxon>
        <taxon>Agaricomycotina</taxon>
        <taxon>Agaricomycetes</taxon>
        <taxon>Agaricomycetidae</taxon>
        <taxon>Agaricales</taxon>
        <taxon>Pleurotineae</taxon>
        <taxon>Stephanosporaceae</taxon>
        <taxon>Cristinia</taxon>
    </lineage>
</organism>
<name>A0A8K0UT33_9AGAR</name>
<keyword evidence="4" id="KW-1185">Reference proteome</keyword>
<keyword evidence="2" id="KW-0472">Membrane</keyword>
<protein>
    <submittedName>
        <fullName evidence="3">Uncharacterized protein</fullName>
    </submittedName>
</protein>
<sequence>MKEGRGEEHLPTSPLPPSPQVDRFLSFSPQSLLPPLPPLVTVGVFARTLEPKRGRGRKEVGEKGLSWKRSRSGSNSNRDLGMRVSVRGFVWVSFVFLLSLSVVLTWCWTYDNSSRSTSSLRQHPYYSNTTNRTQTFGPDILYLPPVRTSRTN</sequence>
<evidence type="ECO:0000256" key="1">
    <source>
        <dbReference type="SAM" id="MobiDB-lite"/>
    </source>
</evidence>
<feature type="region of interest" description="Disordered" evidence="1">
    <location>
        <begin position="51"/>
        <end position="78"/>
    </location>
</feature>
<evidence type="ECO:0000256" key="2">
    <source>
        <dbReference type="SAM" id="Phobius"/>
    </source>
</evidence>
<accession>A0A8K0UT33</accession>
<feature type="compositionally biased region" description="Basic and acidic residues" evidence="1">
    <location>
        <begin position="1"/>
        <end position="10"/>
    </location>
</feature>
<reference evidence="3" key="1">
    <citation type="journal article" date="2021" name="New Phytol.">
        <title>Evolutionary innovations through gain and loss of genes in the ectomycorrhizal Boletales.</title>
        <authorList>
            <person name="Wu G."/>
            <person name="Miyauchi S."/>
            <person name="Morin E."/>
            <person name="Kuo A."/>
            <person name="Drula E."/>
            <person name="Varga T."/>
            <person name="Kohler A."/>
            <person name="Feng B."/>
            <person name="Cao Y."/>
            <person name="Lipzen A."/>
            <person name="Daum C."/>
            <person name="Hundley H."/>
            <person name="Pangilinan J."/>
            <person name="Johnson J."/>
            <person name="Barry K."/>
            <person name="LaButti K."/>
            <person name="Ng V."/>
            <person name="Ahrendt S."/>
            <person name="Min B."/>
            <person name="Choi I.G."/>
            <person name="Park H."/>
            <person name="Plett J.M."/>
            <person name="Magnuson J."/>
            <person name="Spatafora J.W."/>
            <person name="Nagy L.G."/>
            <person name="Henrissat B."/>
            <person name="Grigoriev I.V."/>
            <person name="Yang Z.L."/>
            <person name="Xu J."/>
            <person name="Martin F.M."/>
        </authorList>
    </citation>
    <scope>NUCLEOTIDE SEQUENCE</scope>
    <source>
        <strain evidence="3">KKN 215</strain>
    </source>
</reference>